<reference evidence="23" key="1">
    <citation type="submission" date="2020-10" db="EMBL/GenBank/DDBJ databases">
        <authorList>
            <person name="Roach M.J.R."/>
        </authorList>
    </citation>
    <scope>NUCLEOTIDE SEQUENCE</scope>
    <source>
        <strain evidence="23">CBS 1945</strain>
    </source>
</reference>
<sequence length="904" mass="99108">MVDKISFKDKVVIITGAGGGLGKQYALRFAARGAKVVVNDLGGSLTGSGNSTKAADIVVNEIKDSGGIAVANYDNIVTNAEGILKTAVDNFGTVHVLINNAGILKDASFKKMTEKQFTDVLDVHLNGTFRLTKACWPYFKNQNYGRIIMTASPAGLYGNFGQANYSAAKLALVGFSETLAKEGNRYNIKVNSIAPLAKSRMTETIMPPDVLEKLLPEKIAPLVMYLTSDECPSTGSIYEVAAGMFAQIRWERSGGLYLRPDESLTPEAILNRFKEVSDFNKPGVQHPTELNDYNKVWSVTSSLPSNNQGSIKIESLKGKVVIITGAGSGLGKSHALLFAKYGAKVVVNDFRDADTVVKEIVSQGGQAVGSKHDVYSEAEEIVKTALKSFGTIDVLINNAGILRDRSFVKMTGIEWNQVLQIHLLATFRMCKYVWPIFLKNGAGYIVNTTSTSGIYGNFGQANYAAAKAGILSMTRTLAIEGKKHKIICNAIAPHAETAMTRTIFKASELNRFSPSQVSPMVVLLCSKELGGVTGELYEVGAGWIGNVRWQRAKGAISHEKEIPVEFLRDNWKDVIDFTQSVTIKNAQESTMAILESIGGNGDEDDEDEEDQDGDNESSENEAYTYDNRRVILYNISVGSSAKELKYVYEANNEFQAIPSFGVIPFMNQEDGGLNLDKLLKNYNPMNLLHGEHYLKINKFPIPTAATVTTKSFPMAVIDKSKAGKHSILVRAGYKTYDVKTNELLFTNVGSYFIRNCESRDAKSHSFHEEVTPFVSMSFTALKDKKPDFIGTFKTDQNLAALYRLNGDLNPLHVDPAFAKGAHFSKPILHGLCTFGISAKLLVDKFGTFDEAKVRFTQVVFPGETIEVRAWKQGSIVIFQTLVKERDCIVIDKAAVRLNGTKPKL</sequence>
<dbReference type="RefSeq" id="XP_038777005.1">
    <property type="nucleotide sequence ID" value="XM_038921077.1"/>
</dbReference>
<dbReference type="InterPro" id="IPR002539">
    <property type="entry name" value="MaoC-like_dom"/>
</dbReference>
<evidence type="ECO:0000256" key="8">
    <source>
        <dbReference type="ARBA" id="ARBA00022832"/>
    </source>
</evidence>
<dbReference type="GO" id="GO:0006635">
    <property type="term" value="P:fatty acid beta-oxidation"/>
    <property type="evidence" value="ECO:0007669"/>
    <property type="project" value="UniProtKB-UniPathway"/>
</dbReference>
<dbReference type="AlphaFoldDB" id="A0A875RNB7"/>
<dbReference type="InterPro" id="IPR051687">
    <property type="entry name" value="Peroxisomal_Beta-Oxidation"/>
</dbReference>
<evidence type="ECO:0000256" key="7">
    <source>
        <dbReference type="ARBA" id="ARBA00022737"/>
    </source>
</evidence>
<comment type="function">
    <text evidence="18">Second trifunctional enzyme acting on the beta-oxidation pathway for fatty acids, possessing hydratase-dehydrogenase-epimerase activities. Converts trans-2-enoyl-CoA via D-3-hydroxyacyl-CoA to 3-ketoacyl-CoA.</text>
</comment>
<evidence type="ECO:0000256" key="1">
    <source>
        <dbReference type="ARBA" id="ARBA00004275"/>
    </source>
</evidence>
<gene>
    <name evidence="23" type="ORF">FOA43_000750</name>
</gene>
<proteinExistence type="inferred from homology"/>
<dbReference type="InterPro" id="IPR020904">
    <property type="entry name" value="Sc_DH/Rdtase_CS"/>
</dbReference>
<evidence type="ECO:0000256" key="5">
    <source>
        <dbReference type="ARBA" id="ARBA00012456"/>
    </source>
</evidence>
<keyword evidence="13" id="KW-0413">Isomerase</keyword>
<dbReference type="FunFam" id="3.40.50.720:FF:000185">
    <property type="entry name" value="peroxisomal multifunctional enzyme type 2"/>
    <property type="match status" value="1"/>
</dbReference>
<evidence type="ECO:0000256" key="19">
    <source>
        <dbReference type="ARBA" id="ARBA00073871"/>
    </source>
</evidence>
<feature type="domain" description="Ketoreductase" evidence="22">
    <location>
        <begin position="10"/>
        <end position="199"/>
    </location>
</feature>
<evidence type="ECO:0000256" key="3">
    <source>
        <dbReference type="ARBA" id="ARBA00006484"/>
    </source>
</evidence>
<dbReference type="OrthoDB" id="3592703at2759"/>
<evidence type="ECO:0000256" key="20">
    <source>
        <dbReference type="ARBA" id="ARBA00081853"/>
    </source>
</evidence>
<keyword evidence="7" id="KW-0677">Repeat</keyword>
<dbReference type="SUPFAM" id="SSF51735">
    <property type="entry name" value="NAD(P)-binding Rossmann-fold domains"/>
    <property type="match status" value="2"/>
</dbReference>
<dbReference type="UniPathway" id="UPA00659"/>
<evidence type="ECO:0000256" key="14">
    <source>
        <dbReference type="ARBA" id="ARBA00023239"/>
    </source>
</evidence>
<evidence type="ECO:0000256" key="16">
    <source>
        <dbReference type="ARBA" id="ARBA00029334"/>
    </source>
</evidence>
<dbReference type="GO" id="GO:0005777">
    <property type="term" value="C:peroxisome"/>
    <property type="evidence" value="ECO:0007669"/>
    <property type="project" value="UniProtKB-SubCell"/>
</dbReference>
<feature type="region of interest" description="Disordered" evidence="21">
    <location>
        <begin position="596"/>
        <end position="621"/>
    </location>
</feature>
<evidence type="ECO:0000259" key="22">
    <source>
        <dbReference type="SMART" id="SM00822"/>
    </source>
</evidence>
<keyword evidence="8" id="KW-0276">Fatty acid metabolism</keyword>
<dbReference type="FunFam" id="3.40.50.720:FF:000410">
    <property type="entry name" value="Peroxisomal multifunctional beta-oxidation protein"/>
    <property type="match status" value="1"/>
</dbReference>
<dbReference type="SUPFAM" id="SSF54637">
    <property type="entry name" value="Thioesterase/thiol ester dehydrase-isomerase"/>
    <property type="match status" value="2"/>
</dbReference>
<dbReference type="PROSITE" id="PS00061">
    <property type="entry name" value="ADH_SHORT"/>
    <property type="match status" value="2"/>
</dbReference>
<dbReference type="InterPro" id="IPR054357">
    <property type="entry name" value="MFE-2_N"/>
</dbReference>
<evidence type="ECO:0000256" key="4">
    <source>
        <dbReference type="ARBA" id="ARBA00011245"/>
    </source>
</evidence>
<feature type="compositionally biased region" description="Acidic residues" evidence="21">
    <location>
        <begin position="601"/>
        <end position="619"/>
    </location>
</feature>
<dbReference type="PANTHER" id="PTHR45024:SF2">
    <property type="entry name" value="SCP2 DOMAIN-CONTAINING PROTEIN"/>
    <property type="match status" value="1"/>
</dbReference>
<dbReference type="InterPro" id="IPR057326">
    <property type="entry name" value="KR_dom"/>
</dbReference>
<comment type="catalytic activity">
    <reaction evidence="17">
        <text>a (3R)-3-hydroxyacyl-CoA + NAD(+) = a 3-oxoacyl-CoA + NADH + H(+)</text>
        <dbReference type="Rhea" id="RHEA:32711"/>
        <dbReference type="ChEBI" id="CHEBI:15378"/>
        <dbReference type="ChEBI" id="CHEBI:57319"/>
        <dbReference type="ChEBI" id="CHEBI:57540"/>
        <dbReference type="ChEBI" id="CHEBI:57945"/>
        <dbReference type="ChEBI" id="CHEBI:90726"/>
        <dbReference type="EC" id="1.1.1.n12"/>
    </reaction>
</comment>
<name>A0A875RNB7_EENNA</name>
<comment type="similarity">
    <text evidence="3">Belongs to the short-chain dehydrogenases/reductases (SDR) family.</text>
</comment>
<evidence type="ECO:0000256" key="15">
    <source>
        <dbReference type="ARBA" id="ARBA00023268"/>
    </source>
</evidence>
<dbReference type="KEGG" id="bnn:FOA43_000750"/>
<protein>
    <recommendedName>
        <fullName evidence="19">Peroxisomal hydratase-dehydrogenase-epimerase</fullName>
        <ecNumber evidence="5">1.1.1.n12</ecNumber>
        <ecNumber evidence="6">4.2.1.119</ecNumber>
    </recommendedName>
    <alternativeName>
        <fullName evidence="20">Multifunctional beta-oxidation protein</fullName>
    </alternativeName>
</protein>
<comment type="pathway">
    <text evidence="2">Lipid metabolism; fatty acid beta-oxidation.</text>
</comment>
<dbReference type="InterPro" id="IPR036291">
    <property type="entry name" value="NAD(P)-bd_dom_sf"/>
</dbReference>
<evidence type="ECO:0000256" key="12">
    <source>
        <dbReference type="ARBA" id="ARBA00023140"/>
    </source>
</evidence>
<dbReference type="GO" id="GO:0016853">
    <property type="term" value="F:isomerase activity"/>
    <property type="evidence" value="ECO:0007669"/>
    <property type="project" value="UniProtKB-KW"/>
</dbReference>
<evidence type="ECO:0000256" key="10">
    <source>
        <dbReference type="ARBA" id="ARBA00023002"/>
    </source>
</evidence>
<dbReference type="EC" id="1.1.1.n12" evidence="5"/>
<dbReference type="InterPro" id="IPR029069">
    <property type="entry name" value="HotDog_dom_sf"/>
</dbReference>
<dbReference type="EC" id="4.2.1.119" evidence="6"/>
<dbReference type="Pfam" id="PF22622">
    <property type="entry name" value="MFE-2_hydrat-2_N"/>
    <property type="match status" value="1"/>
</dbReference>
<dbReference type="GO" id="GO:0018812">
    <property type="term" value="F:3-hydroxyacyl-CoA dehydratase activity"/>
    <property type="evidence" value="ECO:0007669"/>
    <property type="project" value="UniProtKB-EC"/>
</dbReference>
<comment type="subcellular location">
    <subcellularLocation>
        <location evidence="1">Peroxisome</location>
    </subcellularLocation>
</comment>
<evidence type="ECO:0000256" key="6">
    <source>
        <dbReference type="ARBA" id="ARBA00013156"/>
    </source>
</evidence>
<keyword evidence="24" id="KW-1185">Reference proteome</keyword>
<evidence type="ECO:0000313" key="24">
    <source>
        <dbReference type="Proteomes" id="UP000662931"/>
    </source>
</evidence>
<dbReference type="Pfam" id="PF01575">
    <property type="entry name" value="MaoC_dehydratas"/>
    <property type="match status" value="1"/>
</dbReference>
<evidence type="ECO:0000313" key="23">
    <source>
        <dbReference type="EMBL" id="QPG73440.1"/>
    </source>
</evidence>
<dbReference type="InterPro" id="IPR002347">
    <property type="entry name" value="SDR_fam"/>
</dbReference>
<keyword evidence="9" id="KW-0521">NADP</keyword>
<keyword evidence="14" id="KW-0456">Lyase</keyword>
<dbReference type="EMBL" id="CP064812">
    <property type="protein sequence ID" value="QPG73440.1"/>
    <property type="molecule type" value="Genomic_DNA"/>
</dbReference>
<comment type="subunit">
    <text evidence="4">Monomer.</text>
</comment>
<keyword evidence="12" id="KW-0576">Peroxisome</keyword>
<dbReference type="CDD" id="cd05353">
    <property type="entry name" value="hydroxyacyl-CoA-like_DH_SDR_c-like"/>
    <property type="match status" value="2"/>
</dbReference>
<evidence type="ECO:0000256" key="2">
    <source>
        <dbReference type="ARBA" id="ARBA00005005"/>
    </source>
</evidence>
<keyword evidence="11" id="KW-0443">Lipid metabolism</keyword>
<dbReference type="Pfam" id="PF00106">
    <property type="entry name" value="adh_short"/>
    <property type="match status" value="2"/>
</dbReference>
<evidence type="ECO:0000256" key="9">
    <source>
        <dbReference type="ARBA" id="ARBA00022857"/>
    </source>
</evidence>
<dbReference type="PANTHER" id="PTHR45024">
    <property type="entry name" value="DEHYDROGENASES, SHORT CHAIN"/>
    <property type="match status" value="1"/>
</dbReference>
<dbReference type="PRINTS" id="PR00081">
    <property type="entry name" value="GDHRDH"/>
</dbReference>
<dbReference type="CDD" id="cd03448">
    <property type="entry name" value="HDE_HSD"/>
    <property type="match status" value="1"/>
</dbReference>
<comment type="catalytic activity">
    <reaction evidence="16">
        <text>a (3R)-3-hydroxyacyl-CoA = a (2E)-enoyl-CoA + H2O</text>
        <dbReference type="Rhea" id="RHEA:26526"/>
        <dbReference type="ChEBI" id="CHEBI:15377"/>
        <dbReference type="ChEBI" id="CHEBI:57319"/>
        <dbReference type="ChEBI" id="CHEBI:58856"/>
        <dbReference type="EC" id="4.2.1.119"/>
    </reaction>
</comment>
<organism evidence="23 24">
    <name type="scientific">Eeniella nana</name>
    <name type="common">Yeast</name>
    <name type="synonym">Brettanomyces nanus</name>
    <dbReference type="NCBI Taxonomy" id="13502"/>
    <lineage>
        <taxon>Eukaryota</taxon>
        <taxon>Fungi</taxon>
        <taxon>Dikarya</taxon>
        <taxon>Ascomycota</taxon>
        <taxon>Saccharomycotina</taxon>
        <taxon>Pichiomycetes</taxon>
        <taxon>Pichiales</taxon>
        <taxon>Pichiaceae</taxon>
        <taxon>Brettanomyces</taxon>
    </lineage>
</organism>
<dbReference type="GO" id="GO:0016491">
    <property type="term" value="F:oxidoreductase activity"/>
    <property type="evidence" value="ECO:0007669"/>
    <property type="project" value="UniProtKB-KW"/>
</dbReference>
<evidence type="ECO:0000256" key="17">
    <source>
        <dbReference type="ARBA" id="ARBA00052025"/>
    </source>
</evidence>
<accession>A0A875RNB7</accession>
<evidence type="ECO:0000256" key="13">
    <source>
        <dbReference type="ARBA" id="ARBA00023235"/>
    </source>
</evidence>
<keyword evidence="15" id="KW-0511">Multifunctional enzyme</keyword>
<evidence type="ECO:0000256" key="21">
    <source>
        <dbReference type="SAM" id="MobiDB-lite"/>
    </source>
</evidence>
<dbReference type="PRINTS" id="PR00080">
    <property type="entry name" value="SDRFAMILY"/>
</dbReference>
<evidence type="ECO:0000256" key="11">
    <source>
        <dbReference type="ARBA" id="ARBA00023098"/>
    </source>
</evidence>
<dbReference type="SMART" id="SM00822">
    <property type="entry name" value="PKS_KR"/>
    <property type="match status" value="1"/>
</dbReference>
<dbReference type="GeneID" id="62194151"/>
<dbReference type="Gene3D" id="3.10.129.10">
    <property type="entry name" value="Hotdog Thioesterase"/>
    <property type="match status" value="2"/>
</dbReference>
<dbReference type="Proteomes" id="UP000662931">
    <property type="component" value="Chromosome 1"/>
</dbReference>
<keyword evidence="10" id="KW-0560">Oxidoreductase</keyword>
<dbReference type="Gene3D" id="3.40.50.720">
    <property type="entry name" value="NAD(P)-binding Rossmann-like Domain"/>
    <property type="match status" value="2"/>
</dbReference>
<evidence type="ECO:0000256" key="18">
    <source>
        <dbReference type="ARBA" id="ARBA00055743"/>
    </source>
</evidence>